<comment type="similarity">
    <text evidence="1">Belongs to the UPF0213 family.</text>
</comment>
<dbReference type="InterPro" id="IPR050190">
    <property type="entry name" value="UPF0213_domain"/>
</dbReference>
<organism evidence="3 4">
    <name type="scientific">Bradyrhizobium iriomotense</name>
    <dbReference type="NCBI Taxonomy" id="441950"/>
    <lineage>
        <taxon>Bacteria</taxon>
        <taxon>Pseudomonadati</taxon>
        <taxon>Pseudomonadota</taxon>
        <taxon>Alphaproteobacteria</taxon>
        <taxon>Hyphomicrobiales</taxon>
        <taxon>Nitrobacteraceae</taxon>
        <taxon>Bradyrhizobium</taxon>
    </lineage>
</organism>
<protein>
    <submittedName>
        <fullName evidence="3">Nuclease</fullName>
    </submittedName>
</protein>
<dbReference type="EMBL" id="BSOW01000023">
    <property type="protein sequence ID" value="GLR89071.1"/>
    <property type="molecule type" value="Genomic_DNA"/>
</dbReference>
<dbReference type="InterPro" id="IPR000305">
    <property type="entry name" value="GIY-YIG_endonuc"/>
</dbReference>
<feature type="domain" description="GIY-YIG" evidence="2">
    <location>
        <begin position="4"/>
        <end position="80"/>
    </location>
</feature>
<dbReference type="PANTHER" id="PTHR34477">
    <property type="entry name" value="UPF0213 PROTEIN YHBQ"/>
    <property type="match status" value="1"/>
</dbReference>
<keyword evidence="4" id="KW-1185">Reference proteome</keyword>
<dbReference type="PANTHER" id="PTHR34477:SF5">
    <property type="entry name" value="BSL5627 PROTEIN"/>
    <property type="match status" value="1"/>
</dbReference>
<evidence type="ECO:0000256" key="1">
    <source>
        <dbReference type="ARBA" id="ARBA00007435"/>
    </source>
</evidence>
<name>A0ABQ6B6H1_9BRAD</name>
<dbReference type="Pfam" id="PF01541">
    <property type="entry name" value="GIY-YIG"/>
    <property type="match status" value="1"/>
</dbReference>
<dbReference type="Gene3D" id="3.40.1440.10">
    <property type="entry name" value="GIY-YIG endonuclease"/>
    <property type="match status" value="1"/>
</dbReference>
<comment type="caution">
    <text evidence="3">The sequence shown here is derived from an EMBL/GenBank/DDBJ whole genome shotgun (WGS) entry which is preliminary data.</text>
</comment>
<sequence>MSNPGVYVYILASRKHGTLYIGVTNNLRARLELHRAGKGSEFVKKYGVTRLVYAEEFASPQEAITREKQMKEWKRDWKIRLIEQENPDWNDLSHLL</sequence>
<gene>
    <name evidence="3" type="ORF">GCM10007857_57840</name>
</gene>
<dbReference type="CDD" id="cd10448">
    <property type="entry name" value="GIY-YIG_unchar_3"/>
    <property type="match status" value="1"/>
</dbReference>
<reference evidence="4" key="1">
    <citation type="journal article" date="2019" name="Int. J. Syst. Evol. Microbiol.">
        <title>The Global Catalogue of Microorganisms (GCM) 10K type strain sequencing project: providing services to taxonomists for standard genome sequencing and annotation.</title>
        <authorList>
            <consortium name="The Broad Institute Genomics Platform"/>
            <consortium name="The Broad Institute Genome Sequencing Center for Infectious Disease"/>
            <person name="Wu L."/>
            <person name="Ma J."/>
        </authorList>
    </citation>
    <scope>NUCLEOTIDE SEQUENCE [LARGE SCALE GENOMIC DNA]</scope>
    <source>
        <strain evidence="4">NBRC 102520</strain>
    </source>
</reference>
<evidence type="ECO:0000259" key="2">
    <source>
        <dbReference type="PROSITE" id="PS50164"/>
    </source>
</evidence>
<evidence type="ECO:0000313" key="4">
    <source>
        <dbReference type="Proteomes" id="UP001156905"/>
    </source>
</evidence>
<dbReference type="RefSeq" id="WP_284270979.1">
    <property type="nucleotide sequence ID" value="NZ_BSOW01000023.1"/>
</dbReference>
<dbReference type="SMART" id="SM00465">
    <property type="entry name" value="GIYc"/>
    <property type="match status" value="1"/>
</dbReference>
<accession>A0ABQ6B6H1</accession>
<dbReference type="Proteomes" id="UP001156905">
    <property type="component" value="Unassembled WGS sequence"/>
</dbReference>
<evidence type="ECO:0000313" key="3">
    <source>
        <dbReference type="EMBL" id="GLR89071.1"/>
    </source>
</evidence>
<dbReference type="InterPro" id="IPR035901">
    <property type="entry name" value="GIY-YIG_endonuc_sf"/>
</dbReference>
<dbReference type="PROSITE" id="PS50164">
    <property type="entry name" value="GIY_YIG"/>
    <property type="match status" value="1"/>
</dbReference>
<dbReference type="SUPFAM" id="SSF82771">
    <property type="entry name" value="GIY-YIG endonuclease"/>
    <property type="match status" value="1"/>
</dbReference>
<proteinExistence type="inferred from homology"/>